<dbReference type="SUPFAM" id="SSF53474">
    <property type="entry name" value="alpha/beta-Hydrolases"/>
    <property type="match status" value="1"/>
</dbReference>
<reference evidence="1 2" key="1">
    <citation type="journal article" date="2021" name="Sci. Rep.">
        <title>The distribution of antibiotic resistance genes in chicken gut microbiota commensals.</title>
        <authorList>
            <person name="Juricova H."/>
            <person name="Matiasovicova J."/>
            <person name="Kubasova T."/>
            <person name="Cejkova D."/>
            <person name="Rychlik I."/>
        </authorList>
    </citation>
    <scope>NUCLEOTIDE SEQUENCE [LARGE SCALE GENOMIC DNA]</scope>
    <source>
        <strain evidence="1 2">An574</strain>
    </source>
</reference>
<name>A0ABS2GZ90_9LACO</name>
<comment type="caution">
    <text evidence="1">The sequence shown here is derived from an EMBL/GenBank/DDBJ whole genome shotgun (WGS) entry which is preliminary data.</text>
</comment>
<dbReference type="Proteomes" id="UP000785625">
    <property type="component" value="Unassembled WGS sequence"/>
</dbReference>
<protein>
    <submittedName>
        <fullName evidence="1">Alpha/beta hydrolase</fullName>
    </submittedName>
</protein>
<dbReference type="GO" id="GO:0016787">
    <property type="term" value="F:hydrolase activity"/>
    <property type="evidence" value="ECO:0007669"/>
    <property type="project" value="UniProtKB-KW"/>
</dbReference>
<gene>
    <name evidence="1" type="ORF">H5975_04160</name>
</gene>
<dbReference type="Gene3D" id="3.40.50.1820">
    <property type="entry name" value="alpha/beta hydrolase"/>
    <property type="match status" value="1"/>
</dbReference>
<dbReference type="EMBL" id="JACJKU010000030">
    <property type="protein sequence ID" value="MBM6940684.1"/>
    <property type="molecule type" value="Genomic_DNA"/>
</dbReference>
<accession>A0ABS2GZ90</accession>
<dbReference type="InterPro" id="IPR010315">
    <property type="entry name" value="DUF915_hydro-like"/>
</dbReference>
<dbReference type="InterPro" id="IPR029058">
    <property type="entry name" value="AB_hydrolase_fold"/>
</dbReference>
<proteinExistence type="predicted"/>
<evidence type="ECO:0000313" key="2">
    <source>
        <dbReference type="Proteomes" id="UP000785625"/>
    </source>
</evidence>
<dbReference type="Pfam" id="PF06028">
    <property type="entry name" value="DUF915"/>
    <property type="match status" value="1"/>
</dbReference>
<dbReference type="RefSeq" id="WP_204784994.1">
    <property type="nucleotide sequence ID" value="NZ_CALVGD010000087.1"/>
</dbReference>
<keyword evidence="1" id="KW-0378">Hydrolase</keyword>
<evidence type="ECO:0000313" key="1">
    <source>
        <dbReference type="EMBL" id="MBM6940684.1"/>
    </source>
</evidence>
<sequence>MKKRFGWWTLIVILVLVIGGFGWRSIHRAQAAKKYVDSTTPTIFVHGWGSSYRAERQMANYAKEQGVTNTIVWVNVAKSGKVTWHGTIKKGAKNPIIEVNLADNKSLSGRESDVASAYSKSSDYVKDVVDSMQSKYHFKSMNLVGHSMGNLQIAYYIMNNANDPKMPTLKHQVAIAGHFNGLTMEPGVKGITVNKQTGEPSKMLPEYKGLLNLRNVYPTSARVLNIYGDLQDGSHSDSQVPVNAAKAYKYLVAGRAKSYQEKQINGKMAQHSKLHENKQVDRLLVDFLWAK</sequence>
<organism evidence="1 2">
    <name type="scientific">Limosilactobacillus coleohominis</name>
    <dbReference type="NCBI Taxonomy" id="181675"/>
    <lineage>
        <taxon>Bacteria</taxon>
        <taxon>Bacillati</taxon>
        <taxon>Bacillota</taxon>
        <taxon>Bacilli</taxon>
        <taxon>Lactobacillales</taxon>
        <taxon>Lactobacillaceae</taxon>
        <taxon>Limosilactobacillus</taxon>
    </lineage>
</organism>
<keyword evidence="2" id="KW-1185">Reference proteome</keyword>